<feature type="domain" description="Thiamine pyrophosphate enzyme TPP-binding" evidence="14">
    <location>
        <begin position="396"/>
        <end position="542"/>
    </location>
</feature>
<dbReference type="EMBL" id="COPH01000032">
    <property type="protein sequence ID" value="CLW85857.1"/>
    <property type="molecule type" value="Genomic_DNA"/>
</dbReference>
<proteinExistence type="inferred from homology"/>
<comment type="pathway">
    <text evidence="1">Amino-acid biosynthesis; L-isoleucine biosynthesis; L-isoleucine from 2-oxobutanoate: step 1/4.</text>
</comment>
<keyword evidence="6" id="KW-0285">Flavoprotein</keyword>
<keyword evidence="21" id="KW-0808">Transferase</keyword>
<evidence type="ECO:0000313" key="23">
    <source>
        <dbReference type="Proteomes" id="UP000045842"/>
    </source>
</evidence>
<evidence type="ECO:0000256" key="2">
    <source>
        <dbReference type="ARBA" id="ARBA00005025"/>
    </source>
</evidence>
<dbReference type="SUPFAM" id="SSF52518">
    <property type="entry name" value="Thiamin diphosphate-binding fold (THDP-binding)"/>
    <property type="match status" value="2"/>
</dbReference>
<dbReference type="GO" id="GO:0000287">
    <property type="term" value="F:magnesium ion binding"/>
    <property type="evidence" value="ECO:0007669"/>
    <property type="project" value="InterPro"/>
</dbReference>
<comment type="catalytic activity">
    <reaction evidence="11">
        <text>2 pyruvate + H(+) = (2S)-2-acetolactate + CO2</text>
        <dbReference type="Rhea" id="RHEA:25249"/>
        <dbReference type="ChEBI" id="CHEBI:15361"/>
        <dbReference type="ChEBI" id="CHEBI:15378"/>
        <dbReference type="ChEBI" id="CHEBI:16526"/>
        <dbReference type="ChEBI" id="CHEBI:58476"/>
        <dbReference type="EC" id="2.2.1.6"/>
    </reaction>
</comment>
<dbReference type="Proteomes" id="UP000045842">
    <property type="component" value="Unassembled WGS sequence"/>
</dbReference>
<protein>
    <recommendedName>
        <fullName evidence="4">acetolactate synthase</fullName>
        <ecNumber evidence="4">2.2.1.6</ecNumber>
    </recommendedName>
</protein>
<evidence type="ECO:0000313" key="25">
    <source>
        <dbReference type="Proteomes" id="UP000048289"/>
    </source>
</evidence>
<feature type="domain" description="Thiamine pyrophosphate enzyme central" evidence="13">
    <location>
        <begin position="203"/>
        <end position="341"/>
    </location>
</feature>
<dbReference type="EMBL" id="LR027516">
    <property type="protein sequence ID" value="VCU51788.1"/>
    <property type="molecule type" value="Genomic_DNA"/>
</dbReference>
<comment type="pathway">
    <text evidence="2">Amino-acid biosynthesis; L-valine biosynthesis; L-valine from pyruvate: step 1/4.</text>
</comment>
<evidence type="ECO:0000256" key="6">
    <source>
        <dbReference type="ARBA" id="ARBA00022630"/>
    </source>
</evidence>
<dbReference type="GO" id="GO:0009097">
    <property type="term" value="P:isoleucine biosynthetic process"/>
    <property type="evidence" value="ECO:0007669"/>
    <property type="project" value="UniProtKB-UniPathway"/>
</dbReference>
<reference evidence="23 24" key="2">
    <citation type="submission" date="2015-03" db="EMBL/GenBank/DDBJ databases">
        <authorList>
            <consortium name="Pathogen Informatics"/>
        </authorList>
    </citation>
    <scope>NUCLEOTIDE SEQUENCE [LARGE SCALE GENOMIC DNA]</scope>
    <source>
        <strain evidence="18 26">Bir 187</strain>
        <strain evidence="20 23">G09801536</strain>
        <strain evidence="16 25">G09901357</strain>
        <strain evidence="17 24">H09601792</strain>
    </source>
</reference>
<dbReference type="GO" id="GO:0003984">
    <property type="term" value="F:acetolactate synthase activity"/>
    <property type="evidence" value="ECO:0007669"/>
    <property type="project" value="UniProtKB-EC"/>
</dbReference>
<keyword evidence="9 12" id="KW-0786">Thiamine pyrophosphate</keyword>
<dbReference type="InterPro" id="IPR029061">
    <property type="entry name" value="THDP-binding"/>
</dbReference>
<evidence type="ECO:0000256" key="10">
    <source>
        <dbReference type="ARBA" id="ARBA00023304"/>
    </source>
</evidence>
<reference evidence="21 28" key="3">
    <citation type="submission" date="2016-04" db="EMBL/GenBank/DDBJ databases">
        <authorList>
            <person name="Bigi M."/>
            <person name="Bigi F."/>
            <person name="Soria M.A."/>
        </authorList>
    </citation>
    <scope>NUCLEOTIDE SEQUENCE [LARGE SCALE GENOMIC DNA]</scope>
    <source>
        <strain evidence="21 28">6548</strain>
    </source>
</reference>
<dbReference type="PANTHER" id="PTHR18968">
    <property type="entry name" value="THIAMINE PYROPHOSPHATE ENZYMES"/>
    <property type="match status" value="1"/>
</dbReference>
<evidence type="ECO:0000313" key="22">
    <source>
        <dbReference type="EMBL" id="VCU51788.1"/>
    </source>
</evidence>
<evidence type="ECO:0000313" key="18">
    <source>
        <dbReference type="EMBL" id="CKR84358.1"/>
    </source>
</evidence>
<dbReference type="EMBL" id="CNFU01000445">
    <property type="protein sequence ID" value="CKR84358.1"/>
    <property type="molecule type" value="Genomic_DNA"/>
</dbReference>
<dbReference type="UniPathway" id="UPA00047">
    <property type="reaction ID" value="UER00055"/>
</dbReference>
<dbReference type="InterPro" id="IPR012001">
    <property type="entry name" value="Thiamin_PyroP_enz_TPP-bd_dom"/>
</dbReference>
<evidence type="ECO:0000259" key="14">
    <source>
        <dbReference type="Pfam" id="PF02775"/>
    </source>
</evidence>
<dbReference type="EMBL" id="CFOH01000101">
    <property type="protein sequence ID" value="CFE47953.1"/>
    <property type="molecule type" value="Genomic_DNA"/>
</dbReference>
<dbReference type="InterPro" id="IPR011766">
    <property type="entry name" value="TPP_enzyme_TPP-bd"/>
</dbReference>
<evidence type="ECO:0000256" key="9">
    <source>
        <dbReference type="ARBA" id="ARBA00023052"/>
    </source>
</evidence>
<name>A0A0E8VIK8_MYCTX</name>
<dbReference type="GO" id="GO:0050660">
    <property type="term" value="F:flavin adenine dinucleotide binding"/>
    <property type="evidence" value="ECO:0007669"/>
    <property type="project" value="TreeGrafter"/>
</dbReference>
<dbReference type="GO" id="GO:0030976">
    <property type="term" value="F:thiamine pyrophosphate binding"/>
    <property type="evidence" value="ECO:0007669"/>
    <property type="project" value="InterPro"/>
</dbReference>
<dbReference type="Gene3D" id="3.40.50.1220">
    <property type="entry name" value="TPP-binding domain"/>
    <property type="match status" value="1"/>
</dbReference>
<accession>A0A0E8VIK8</accession>
<dbReference type="EMBL" id="LWDQ01000001">
    <property type="protein sequence ID" value="OMH61444.1"/>
    <property type="molecule type" value="Genomic_DNA"/>
</dbReference>
<dbReference type="Pfam" id="PF02775">
    <property type="entry name" value="TPP_enzyme_C"/>
    <property type="match status" value="1"/>
</dbReference>
<evidence type="ECO:0000313" key="20">
    <source>
        <dbReference type="EMBL" id="COV33548.1"/>
    </source>
</evidence>
<dbReference type="InterPro" id="IPR029035">
    <property type="entry name" value="DHS-like_NAD/FAD-binding_dom"/>
</dbReference>
<dbReference type="Pfam" id="PF02776">
    <property type="entry name" value="TPP_enzyme_N"/>
    <property type="match status" value="1"/>
</dbReference>
<evidence type="ECO:0000313" key="28">
    <source>
        <dbReference type="Proteomes" id="UP000189452"/>
    </source>
</evidence>
<evidence type="ECO:0000313" key="29">
    <source>
        <dbReference type="Proteomes" id="UP000300237"/>
    </source>
</evidence>
<keyword evidence="7" id="KW-0274">FAD</keyword>
<keyword evidence="8" id="KW-0460">Magnesium</keyword>
<sequence length="557" mass="57724">MAVTPVTVGDHLVARMRAAGISVVCGLPTSRLDSLLVRLSRDAGFQIVLARHEGGAGYLADGFARASGKSAAVFVAGPGATNVISAVANASVNQVPMLILTGEVAVGEFGLHSQQDTSDDGLGLGATFRRFCRCSVSIESIANARSKIDSAFRALASIPRGPVHIALPRDLVDERLPAHQLGTAAAGLGGLRTLAPCGPDVADEVIGRLDRSRAPMLVLGNGCRLDGIGEQIVAFCEKAGLPFATTPNGRGIVAETHPLSLGVLGIFGDGRADEYLFDTPCDLLIAVGVSFGGLVTRSFSPRWRGLKADVVHVDPDPSAVGRFVATSLGITTSGRAFVNALNCGRPPRFCRRVGVRPPAPAALPGTPQARGESIHPLELMHELDRELAPNATICADVGTCISWTFRGIPVRRPGRFFATVDFSPMGCGIAGAIGVALARPEEHVICIAGDGAFLMHGTEISTAVAHGIRVTWAVLNDGQMSASAGPVSGRMDPSPVARIGANDLAAMARALGAEGIRVDTRCELRAGVQKALAATGPCVLDIAIDPEINKPDIGLGR</sequence>
<gene>
    <name evidence="21" type="primary">ilvB2</name>
    <name evidence="16" type="synonym">ilvG_1</name>
    <name evidence="18" type="synonym">ilvG_2</name>
    <name evidence="21" type="ORF">A4S10_03635</name>
    <name evidence="22" type="ORF">DKC2_3698</name>
    <name evidence="20" type="ORF">ERS007679_01628</name>
    <name evidence="16" type="ORF">ERS007681_01578</name>
    <name evidence="17" type="ORF">ERS007688_00924</name>
    <name evidence="18" type="ORF">ERS027661_02199</name>
    <name evidence="19" type="ORF">ERS094118_03472</name>
</gene>
<reference evidence="19 27" key="1">
    <citation type="submission" date="2015-03" db="EMBL/GenBank/DDBJ databases">
        <authorList>
            <consortium name="Pathogen Informatics"/>
            <person name="Murphy D."/>
        </authorList>
    </citation>
    <scope>NUCLEOTIDE SEQUENCE [LARGE SCALE GENOMIC DNA]</scope>
    <source>
        <strain evidence="19 27">0268S</strain>
    </source>
</reference>
<keyword evidence="10" id="KW-0100">Branched-chain amino acid biosynthesis</keyword>
<evidence type="ECO:0000259" key="13">
    <source>
        <dbReference type="Pfam" id="PF00205"/>
    </source>
</evidence>
<keyword evidence="5" id="KW-0028">Amino-acid biosynthesis</keyword>
<evidence type="ECO:0000256" key="1">
    <source>
        <dbReference type="ARBA" id="ARBA00004974"/>
    </source>
</evidence>
<dbReference type="CDD" id="cd00568">
    <property type="entry name" value="TPP_enzymes"/>
    <property type="match status" value="1"/>
</dbReference>
<dbReference type="Proteomes" id="UP000049023">
    <property type="component" value="Unassembled WGS sequence"/>
</dbReference>
<evidence type="ECO:0000313" key="27">
    <source>
        <dbReference type="Proteomes" id="UP000050139"/>
    </source>
</evidence>
<dbReference type="Proteomes" id="UP000046947">
    <property type="component" value="Unassembled WGS sequence"/>
</dbReference>
<dbReference type="Proteomes" id="UP000189452">
    <property type="component" value="Chromosome"/>
</dbReference>
<dbReference type="Pfam" id="PF00205">
    <property type="entry name" value="TPP_enzyme_M"/>
    <property type="match status" value="1"/>
</dbReference>
<dbReference type="Proteomes" id="UP000050139">
    <property type="component" value="Unassembled WGS sequence"/>
</dbReference>
<evidence type="ECO:0000256" key="4">
    <source>
        <dbReference type="ARBA" id="ARBA00013145"/>
    </source>
</evidence>
<evidence type="ECO:0000313" key="17">
    <source>
        <dbReference type="EMBL" id="CFE47953.1"/>
    </source>
</evidence>
<evidence type="ECO:0000256" key="12">
    <source>
        <dbReference type="RuleBase" id="RU362132"/>
    </source>
</evidence>
<dbReference type="SUPFAM" id="SSF52467">
    <property type="entry name" value="DHS-like NAD/FAD-binding domain"/>
    <property type="match status" value="1"/>
</dbReference>
<evidence type="ECO:0000256" key="3">
    <source>
        <dbReference type="ARBA" id="ARBA00007812"/>
    </source>
</evidence>
<evidence type="ECO:0000256" key="11">
    <source>
        <dbReference type="ARBA" id="ARBA00048670"/>
    </source>
</evidence>
<dbReference type="Gene3D" id="3.40.50.970">
    <property type="match status" value="2"/>
</dbReference>
<reference evidence="22 29" key="5">
    <citation type="submission" date="2018-08" db="EMBL/GenBank/DDBJ databases">
        <authorList>
            <person name="Fokvardsen B D."/>
            <person name="Norman A."/>
        </authorList>
    </citation>
    <scope>NUCLEOTIDE SEQUENCE [LARGE SCALE GENOMIC DNA]</scope>
    <source>
        <strain evidence="22 29">DKC2</strain>
    </source>
</reference>
<evidence type="ECO:0000313" key="21">
    <source>
        <dbReference type="EMBL" id="OMH61444.1"/>
    </source>
</evidence>
<dbReference type="GO" id="GO:0009099">
    <property type="term" value="P:L-valine biosynthetic process"/>
    <property type="evidence" value="ECO:0007669"/>
    <property type="project" value="UniProtKB-UniPathway"/>
</dbReference>
<dbReference type="PROSITE" id="PS00187">
    <property type="entry name" value="TPP_ENZYMES"/>
    <property type="match status" value="1"/>
</dbReference>
<comment type="similarity">
    <text evidence="3 12">Belongs to the TPP enzyme family.</text>
</comment>
<evidence type="ECO:0000313" key="26">
    <source>
        <dbReference type="Proteomes" id="UP000049023"/>
    </source>
</evidence>
<dbReference type="EC" id="2.2.1.6" evidence="4"/>
<feature type="domain" description="Thiamine pyrophosphate enzyme N-terminal TPP-binding" evidence="15">
    <location>
        <begin position="7"/>
        <end position="119"/>
    </location>
</feature>
<dbReference type="FunFam" id="3.40.50.970:FF:000007">
    <property type="entry name" value="Acetolactate synthase"/>
    <property type="match status" value="1"/>
</dbReference>
<dbReference type="CDD" id="cd07035">
    <property type="entry name" value="TPP_PYR_POX_like"/>
    <property type="match status" value="1"/>
</dbReference>
<dbReference type="Proteomes" id="UP000048289">
    <property type="component" value="Unassembled WGS sequence"/>
</dbReference>
<evidence type="ECO:0000259" key="15">
    <source>
        <dbReference type="Pfam" id="PF02776"/>
    </source>
</evidence>
<evidence type="ECO:0000313" key="24">
    <source>
        <dbReference type="Proteomes" id="UP000046947"/>
    </source>
</evidence>
<evidence type="ECO:0000313" key="16">
    <source>
        <dbReference type="EMBL" id="CFE39204.1"/>
    </source>
</evidence>
<dbReference type="InterPro" id="IPR000399">
    <property type="entry name" value="TPP-bd_CS"/>
</dbReference>
<reference evidence="21 28" key="4">
    <citation type="submission" date="2017-02" db="EMBL/GenBank/DDBJ databases">
        <title>Protein polymorphisms may explain contrasting epidemiological fitness of two variants of a multidrug-resistant Mycobacterium tuberculosis strain.</title>
        <authorList>
            <person name="Bigi M.M."/>
            <person name="Lopez B."/>
            <person name="Blanco F.C."/>
            <person name="Sasiain M.C."/>
            <person name="De La Barrera S."/>
            <person name="Ritacco V."/>
            <person name="Bigi F."/>
            <person name="Soria M.A."/>
        </authorList>
    </citation>
    <scope>NUCLEOTIDE SEQUENCE [LARGE SCALE GENOMIC DNA]</scope>
    <source>
        <strain evidence="21 28">6548</strain>
    </source>
</reference>
<dbReference type="UniPathway" id="UPA00049">
    <property type="reaction ID" value="UER00059"/>
</dbReference>
<evidence type="ECO:0000256" key="5">
    <source>
        <dbReference type="ARBA" id="ARBA00022605"/>
    </source>
</evidence>
<evidence type="ECO:0000313" key="19">
    <source>
        <dbReference type="EMBL" id="CLW85857.1"/>
    </source>
</evidence>
<dbReference type="InterPro" id="IPR012000">
    <property type="entry name" value="Thiamin_PyroP_enz_cen_dom"/>
</dbReference>
<dbReference type="PANTHER" id="PTHR18968:SF167">
    <property type="entry name" value="ACETOLACTATE SYNTHASE LARGE SUBUNIT ILVB2-RELATED"/>
    <property type="match status" value="1"/>
</dbReference>
<dbReference type="AlphaFoldDB" id="A0A0E8VIK8"/>
<evidence type="ECO:0000256" key="8">
    <source>
        <dbReference type="ARBA" id="ARBA00022842"/>
    </source>
</evidence>
<dbReference type="InterPro" id="IPR045229">
    <property type="entry name" value="TPP_enz"/>
</dbReference>
<dbReference type="Proteomes" id="UP000300237">
    <property type="component" value="Chromosome"/>
</dbReference>
<dbReference type="EMBL" id="CFOE01000164">
    <property type="protein sequence ID" value="CFE39204.1"/>
    <property type="molecule type" value="Genomic_DNA"/>
</dbReference>
<evidence type="ECO:0000256" key="7">
    <source>
        <dbReference type="ARBA" id="ARBA00022827"/>
    </source>
</evidence>
<dbReference type="EMBL" id="CSAD01000182">
    <property type="protein sequence ID" value="COV33548.1"/>
    <property type="molecule type" value="Genomic_DNA"/>
</dbReference>
<dbReference type="OMA" id="ERSAGYM"/>
<organism evidence="21 28">
    <name type="scientific">Mycobacterium tuberculosis</name>
    <dbReference type="NCBI Taxonomy" id="1773"/>
    <lineage>
        <taxon>Bacteria</taxon>
        <taxon>Bacillati</taxon>
        <taxon>Actinomycetota</taxon>
        <taxon>Actinomycetes</taxon>
        <taxon>Mycobacteriales</taxon>
        <taxon>Mycobacteriaceae</taxon>
        <taxon>Mycobacterium</taxon>
        <taxon>Mycobacterium tuberculosis complex</taxon>
    </lineage>
</organism>
<dbReference type="GO" id="GO:0005948">
    <property type="term" value="C:acetolactate synthase complex"/>
    <property type="evidence" value="ECO:0007669"/>
    <property type="project" value="TreeGrafter"/>
</dbReference>